<name>A0ACC2IA27_9PEZI</name>
<evidence type="ECO:0000313" key="2">
    <source>
        <dbReference type="Proteomes" id="UP001153334"/>
    </source>
</evidence>
<protein>
    <submittedName>
        <fullName evidence="1">Uncharacterized protein</fullName>
    </submittedName>
</protein>
<organism evidence="1 2">
    <name type="scientific">Nemania bipapillata</name>
    <dbReference type="NCBI Taxonomy" id="110536"/>
    <lineage>
        <taxon>Eukaryota</taxon>
        <taxon>Fungi</taxon>
        <taxon>Dikarya</taxon>
        <taxon>Ascomycota</taxon>
        <taxon>Pezizomycotina</taxon>
        <taxon>Sordariomycetes</taxon>
        <taxon>Xylariomycetidae</taxon>
        <taxon>Xylariales</taxon>
        <taxon>Xylariaceae</taxon>
        <taxon>Nemania</taxon>
    </lineage>
</organism>
<gene>
    <name evidence="1" type="ORF">ONZ43_g5484</name>
</gene>
<evidence type="ECO:0000313" key="1">
    <source>
        <dbReference type="EMBL" id="KAJ8112029.1"/>
    </source>
</evidence>
<dbReference type="Proteomes" id="UP001153334">
    <property type="component" value="Unassembled WGS sequence"/>
</dbReference>
<sequence length="512" mass="58000">MKRTAIEALEEAPLPKRGRIDAPLVLTESFDFDFDFDPNCDASDSESRYTEITSIVPADTPLTPLSPARKWPSDLKTIKCTYPNCNKTFNRPARLAAHLRSHNNERPFRCPYASCDKDYIEEKHLKQHIKGSHTAERDHLVHEGQERFRCRDFPPCNQSFRKHQTLQRHIRTEHQHKPAFLCSSKLEESNAVCGQGFDTAGALRRHQERDHGENRFWCDECAAQQDDHGNAKKVGFPTLALLQAHMKNSHVKCMFCGESCEGRDELERHIESSHANRKPAEERKTVICTWPGCNKSFTRTSNLNVHIRSAHEGVRFVCGEFDLSKTEDLATWSNSQGCGQAFNLKMTLENHVRYVHLMRDRPEPTHPAGQSSSLQHPPNPTMLEQLTGVGEKSRRTLPCTFPGCLLKFTYSGELETHIQNEHQIEQALLDSVADPSVTLEPLPAFQDAAQGMPEWDVGEEFWVGTDVNMEAFDAGNIGVDDEWLKDEAEMRRLIGPDELNGLIDPSLGSLPL</sequence>
<comment type="caution">
    <text evidence="1">The sequence shown here is derived from an EMBL/GenBank/DDBJ whole genome shotgun (WGS) entry which is preliminary data.</text>
</comment>
<dbReference type="EMBL" id="JAPESX010001711">
    <property type="protein sequence ID" value="KAJ8112029.1"/>
    <property type="molecule type" value="Genomic_DNA"/>
</dbReference>
<accession>A0ACC2IA27</accession>
<proteinExistence type="predicted"/>
<keyword evidence="2" id="KW-1185">Reference proteome</keyword>
<reference evidence="1" key="1">
    <citation type="submission" date="2022-11" db="EMBL/GenBank/DDBJ databases">
        <title>Genome Sequence of Nemania bipapillata.</title>
        <authorList>
            <person name="Buettner E."/>
        </authorList>
    </citation>
    <scope>NUCLEOTIDE SEQUENCE</scope>
    <source>
        <strain evidence="1">CP14</strain>
    </source>
</reference>